<feature type="region of interest" description="Disordered" evidence="3">
    <location>
        <begin position="540"/>
        <end position="565"/>
    </location>
</feature>
<name>A0ABS0I4S6_9BACT</name>
<dbReference type="Gene3D" id="2.160.20.10">
    <property type="entry name" value="Single-stranded right-handed beta-helix, Pectin lyase-like"/>
    <property type="match status" value="1"/>
</dbReference>
<dbReference type="SMART" id="SM00656">
    <property type="entry name" value="Amb_all"/>
    <property type="match status" value="1"/>
</dbReference>
<evidence type="ECO:0000256" key="1">
    <source>
        <dbReference type="ARBA" id="ARBA00023239"/>
    </source>
</evidence>
<evidence type="ECO:0000256" key="4">
    <source>
        <dbReference type="SAM" id="SignalP"/>
    </source>
</evidence>
<dbReference type="InterPro" id="IPR002022">
    <property type="entry name" value="Pec_lyase"/>
</dbReference>
<feature type="chain" id="PRO_5046384299" evidence="4">
    <location>
        <begin position="22"/>
        <end position="763"/>
    </location>
</feature>
<dbReference type="Proteomes" id="UP000618931">
    <property type="component" value="Unassembled WGS sequence"/>
</dbReference>
<dbReference type="NCBIfam" id="TIGR04183">
    <property type="entry name" value="Por_Secre_tail"/>
    <property type="match status" value="1"/>
</dbReference>
<dbReference type="InterPro" id="IPR011050">
    <property type="entry name" value="Pectin_lyase_fold/virulence"/>
</dbReference>
<sequence length="763" mass="81970">MKHLLSLLLLLLLPLAMRAQALTIVESAGWQESAYVRWQPLATAQSYNVYYTGAGVVNQKLDDQLIRNYGSFYRADALGLAPGSYTLKVAPVSGGVEGAATVTGSLTVQAQDRTGFAFSNGRVPGAYNANGTVKSNAVILYITQNSKNTVSLNVTGATTNPCVGLQTILDGFKKGRDARPLIVRFIGQITDLSYMLNGDLVVENNNFASSYITMEGVGNDAVADGWGIRIKGASNVEIRNIGTMNCDSDEGDNVGLQQDNDYIWVHNCDFFYGHAGSAADQVKGDGALDCKKSTYVTFSYNHFWDSGKCNLLGLSENTTQGLYITYHHNWYDHSDSRHPRVRFYSAHVYNNYYDGNAKYGAGSTEGSSVFMESNYFRNCKYPMLTSMQGTDVYNPTTQRNDYNTMPIFSNEDGGTIKAFDNYMAGQQRFVPYGATGFPNSTVDFDAYVVTSRTQTVPNTVHSAYGNNTYNNFDTNPAVMYTYTPEAPAAAQATVMLYSGRVKGGDFQWTFNNSVDDASSAVNVPLQNALVNYRTGLVSVQGDAPTPGGGGGTGGGGTGGGGTGGGTSTAGMVHNFTLSGTSSTFYTISGNLSTSQGSVTYNSLNLTQCLKLESATLISFTTTATATLTLVFNTGFSGTVKIDNVNQTVSGGLFTMSLPAGAHQIAKGTTANLYYMSTVYTGALATLKPQAELSLQVSPNPAADEMVVGWKSKRAFSLYTVTGSLLKTGFTNQTVDLKDVKPGMYLILIRDEEGYVRTGRLLKQ</sequence>
<feature type="compositionally biased region" description="Gly residues" evidence="3">
    <location>
        <begin position="546"/>
        <end position="565"/>
    </location>
</feature>
<dbReference type="PANTHER" id="PTHR31683">
    <property type="entry name" value="PECTATE LYASE 18-RELATED"/>
    <property type="match status" value="1"/>
</dbReference>
<keyword evidence="7" id="KW-1185">Reference proteome</keyword>
<dbReference type="InterPro" id="IPR045032">
    <property type="entry name" value="PEL"/>
</dbReference>
<evidence type="ECO:0000259" key="5">
    <source>
        <dbReference type="SMART" id="SM00656"/>
    </source>
</evidence>
<comment type="similarity">
    <text evidence="2">Belongs to the polysaccharide lyase 1 family.</text>
</comment>
<dbReference type="InterPro" id="IPR041253">
    <property type="entry name" value="CBM77"/>
</dbReference>
<accession>A0ABS0I4S6</accession>
<proteinExistence type="inferred from homology"/>
<dbReference type="InterPro" id="IPR026444">
    <property type="entry name" value="Secre_tail"/>
</dbReference>
<dbReference type="Pfam" id="PF18283">
    <property type="entry name" value="CBM77"/>
    <property type="match status" value="1"/>
</dbReference>
<dbReference type="EMBL" id="JADQDM010000005">
    <property type="protein sequence ID" value="MBF9221973.1"/>
    <property type="molecule type" value="Genomic_DNA"/>
</dbReference>
<keyword evidence="4" id="KW-0732">Signal</keyword>
<organism evidence="6 7">
    <name type="scientific">Hymenobacter ruricola</name>
    <dbReference type="NCBI Taxonomy" id="2791023"/>
    <lineage>
        <taxon>Bacteria</taxon>
        <taxon>Pseudomonadati</taxon>
        <taxon>Bacteroidota</taxon>
        <taxon>Cytophagia</taxon>
        <taxon>Cytophagales</taxon>
        <taxon>Hymenobacteraceae</taxon>
        <taxon>Hymenobacter</taxon>
    </lineage>
</organism>
<dbReference type="Pfam" id="PF00544">
    <property type="entry name" value="Pectate_lyase_4"/>
    <property type="match status" value="1"/>
</dbReference>
<evidence type="ECO:0000313" key="7">
    <source>
        <dbReference type="Proteomes" id="UP000618931"/>
    </source>
</evidence>
<keyword evidence="1 2" id="KW-0456">Lyase</keyword>
<keyword evidence="2" id="KW-0624">Polysaccharide degradation</keyword>
<dbReference type="PANTHER" id="PTHR31683:SF18">
    <property type="entry name" value="PECTATE LYASE 21-RELATED"/>
    <property type="match status" value="1"/>
</dbReference>
<comment type="subcellular location">
    <subcellularLocation>
        <location evidence="2">Secreted</location>
    </subcellularLocation>
</comment>
<gene>
    <name evidence="6" type="ORF">I2H31_12750</name>
</gene>
<keyword evidence="2" id="KW-0119">Carbohydrate metabolism</keyword>
<evidence type="ECO:0000256" key="2">
    <source>
        <dbReference type="RuleBase" id="RU361173"/>
    </source>
</evidence>
<protein>
    <submittedName>
        <fullName evidence="6">T9SS type A sorting domain-containing protein</fullName>
    </submittedName>
</protein>
<feature type="signal peptide" evidence="4">
    <location>
        <begin position="1"/>
        <end position="21"/>
    </location>
</feature>
<dbReference type="RefSeq" id="WP_196293419.1">
    <property type="nucleotide sequence ID" value="NZ_JADQDM010000005.1"/>
</dbReference>
<reference evidence="6 7" key="1">
    <citation type="submission" date="2020-11" db="EMBL/GenBank/DDBJ databases">
        <authorList>
            <person name="Kim M.K."/>
        </authorList>
    </citation>
    <scope>NUCLEOTIDE SEQUENCE [LARGE SCALE GENOMIC DNA]</scope>
    <source>
        <strain evidence="6 7">BT662</strain>
    </source>
</reference>
<dbReference type="SUPFAM" id="SSF51126">
    <property type="entry name" value="Pectin lyase-like"/>
    <property type="match status" value="1"/>
</dbReference>
<evidence type="ECO:0000256" key="3">
    <source>
        <dbReference type="SAM" id="MobiDB-lite"/>
    </source>
</evidence>
<evidence type="ECO:0000313" key="6">
    <source>
        <dbReference type="EMBL" id="MBF9221973.1"/>
    </source>
</evidence>
<keyword evidence="2" id="KW-0964">Secreted</keyword>
<dbReference type="InterPro" id="IPR012334">
    <property type="entry name" value="Pectin_lyas_fold"/>
</dbReference>
<comment type="caution">
    <text evidence="6">The sequence shown here is derived from an EMBL/GenBank/DDBJ whole genome shotgun (WGS) entry which is preliminary data.</text>
</comment>
<feature type="domain" description="Pectate lyase" evidence="5">
    <location>
        <begin position="197"/>
        <end position="382"/>
    </location>
</feature>